<feature type="domain" description="Cas12f1-like TNB" evidence="2">
    <location>
        <begin position="208"/>
        <end position="271"/>
    </location>
</feature>
<dbReference type="AlphaFoldDB" id="W2PB96"/>
<dbReference type="InterPro" id="IPR010095">
    <property type="entry name" value="Cas12f1-like_TNB"/>
</dbReference>
<gene>
    <name evidence="3" type="ORF">PPTG_19669</name>
</gene>
<dbReference type="RefSeq" id="XP_008916398.1">
    <property type="nucleotide sequence ID" value="XM_008918150.1"/>
</dbReference>
<reference evidence="3 4" key="2">
    <citation type="submission" date="2013-11" db="EMBL/GenBank/DDBJ databases">
        <title>The Genome Sequence of Phytophthora parasitica INRA-310.</title>
        <authorList>
            <consortium name="The Broad Institute Genomics Platform"/>
            <person name="Russ C."/>
            <person name="Tyler B."/>
            <person name="Panabieres F."/>
            <person name="Shan W."/>
            <person name="Tripathy S."/>
            <person name="Grunwald N."/>
            <person name="Machado M."/>
            <person name="Johnson C.S."/>
            <person name="Arredondo F."/>
            <person name="Hong C."/>
            <person name="Coffey M."/>
            <person name="Young S.K."/>
            <person name="Zeng Q."/>
            <person name="Gargeya S."/>
            <person name="Fitzgerald M."/>
            <person name="Abouelleil A."/>
            <person name="Alvarado L."/>
            <person name="Chapman S.B."/>
            <person name="Gainer-Dewar J."/>
            <person name="Goldberg J."/>
            <person name="Griggs A."/>
            <person name="Gujja S."/>
            <person name="Hansen M."/>
            <person name="Howarth C."/>
            <person name="Imamovic A."/>
            <person name="Ireland A."/>
            <person name="Larimer J."/>
            <person name="McCowan C."/>
            <person name="Murphy C."/>
            <person name="Pearson M."/>
            <person name="Poon T.W."/>
            <person name="Priest M."/>
            <person name="Roberts A."/>
            <person name="Saif S."/>
            <person name="Shea T."/>
            <person name="Sykes S."/>
            <person name="Wortman J."/>
            <person name="Nusbaum C."/>
            <person name="Birren B."/>
        </authorList>
    </citation>
    <scope>NUCLEOTIDE SEQUENCE [LARGE SCALE GENOMIC DNA]</scope>
    <source>
        <strain evidence="3 4">INRA-310</strain>
    </source>
</reference>
<evidence type="ECO:0000313" key="4">
    <source>
        <dbReference type="Proteomes" id="UP000018817"/>
    </source>
</evidence>
<proteinExistence type="predicted"/>
<dbReference type="EMBL" id="KI669707">
    <property type="protein sequence ID" value="ETM98307.1"/>
    <property type="molecule type" value="Genomic_DNA"/>
</dbReference>
<dbReference type="PANTHER" id="PTHR36172:SF1">
    <property type="entry name" value="RESOLVASE-RELATED"/>
    <property type="match status" value="1"/>
</dbReference>
<dbReference type="InterPro" id="IPR051491">
    <property type="entry name" value="Recombinase/Transposase-rel"/>
</dbReference>
<name>W2PB96_PHYN3</name>
<reference evidence="4" key="1">
    <citation type="submission" date="2011-12" db="EMBL/GenBank/DDBJ databases">
        <authorList>
            <consortium name="The Broad Institute Genome Sequencing Platform"/>
            <person name="Russ C."/>
            <person name="Tyler B."/>
            <person name="Panabieres F."/>
            <person name="Shan W."/>
            <person name="Tripathy S."/>
            <person name="Grunwald N."/>
            <person name="Machado M."/>
            <person name="Young S.K."/>
            <person name="Zeng Q."/>
            <person name="Gargeya S."/>
            <person name="Fitzgerald M."/>
            <person name="Haas B."/>
            <person name="Abouelleil A."/>
            <person name="Alvarado L."/>
            <person name="Arachchi H.M."/>
            <person name="Berlin A."/>
            <person name="Chapman S.B."/>
            <person name="Gearin G."/>
            <person name="Goldberg J."/>
            <person name="Griggs A."/>
            <person name="Gujja S."/>
            <person name="Hansen M."/>
            <person name="Heiman D."/>
            <person name="Howarth C."/>
            <person name="Larimer J."/>
            <person name="Lui A."/>
            <person name="MacDonald P.J.P."/>
            <person name="McCowen C."/>
            <person name="Montmayeur A."/>
            <person name="Murphy C."/>
            <person name="Neiman D."/>
            <person name="Pearson M."/>
            <person name="Priest M."/>
            <person name="Roberts A."/>
            <person name="Saif S."/>
            <person name="Shea T."/>
            <person name="Sisk P."/>
            <person name="Stolte C."/>
            <person name="Sykes S."/>
            <person name="Wortman J."/>
            <person name="Nusbaum C."/>
            <person name="Birren B."/>
        </authorList>
    </citation>
    <scope>NUCLEOTIDE SEQUENCE [LARGE SCALE GENOMIC DNA]</scope>
    <source>
        <strain evidence="4">INRA-310</strain>
    </source>
</reference>
<organism evidence="3 4">
    <name type="scientific">Phytophthora nicotianae (strain INRA-310)</name>
    <name type="common">Phytophthora parasitica</name>
    <dbReference type="NCBI Taxonomy" id="761204"/>
    <lineage>
        <taxon>Eukaryota</taxon>
        <taxon>Sar</taxon>
        <taxon>Stramenopiles</taxon>
        <taxon>Oomycota</taxon>
        <taxon>Peronosporomycetes</taxon>
        <taxon>Peronosporales</taxon>
        <taxon>Peronosporaceae</taxon>
        <taxon>Phytophthora</taxon>
    </lineage>
</organism>
<protein>
    <recommendedName>
        <fullName evidence="2">Cas12f1-like TNB domain-containing protein</fullName>
    </recommendedName>
</protein>
<sequence length="284" mass="32546">MGPPPNGVYDTPKNLRFNTLRTFQTNVKSALSNVKNGNIKKFKIDFSSKKKSPSFTISQDGEQAKIREEKSVFYLSITNLKDIRVKMNAHVEISSEIDILNINGFWYVAIPEYVEPTGNVLEFGRGTKAYLDAIRKRRDNAQSVMSKFKNKKKSKRWQYRAYVRAKRTFLSSTAKLKNCVKELHLQTCSYLVKHYDVILLPIFQSKDMFLQLLQAKCEVVGKTVVVCSEMYTSRTCTRCERLHLKLGSNDVFTCPHCSYTAGRDEHAAFNILRYVCAGSLQTYA</sequence>
<dbReference type="Pfam" id="PF07282">
    <property type="entry name" value="Cas12f1-like_TNB"/>
    <property type="match status" value="1"/>
</dbReference>
<dbReference type="PANTHER" id="PTHR36172">
    <property type="match status" value="1"/>
</dbReference>
<evidence type="ECO:0000256" key="1">
    <source>
        <dbReference type="ARBA" id="ARBA00023125"/>
    </source>
</evidence>
<evidence type="ECO:0000259" key="2">
    <source>
        <dbReference type="Pfam" id="PF07282"/>
    </source>
</evidence>
<dbReference type="VEuPathDB" id="FungiDB:PPTG_19669"/>
<keyword evidence="1" id="KW-0238">DNA-binding</keyword>
<dbReference type="GeneID" id="20188397"/>
<dbReference type="Proteomes" id="UP000018817">
    <property type="component" value="Unassembled WGS sequence"/>
</dbReference>
<evidence type="ECO:0000313" key="3">
    <source>
        <dbReference type="EMBL" id="ETM98307.1"/>
    </source>
</evidence>
<accession>W2PB96</accession>
<dbReference type="GO" id="GO:0003677">
    <property type="term" value="F:DNA binding"/>
    <property type="evidence" value="ECO:0007669"/>
    <property type="project" value="UniProtKB-KW"/>
</dbReference>